<dbReference type="Pfam" id="PF13598">
    <property type="entry name" value="DUF4139"/>
    <property type="match status" value="1"/>
</dbReference>
<dbReference type="InterPro" id="IPR011935">
    <property type="entry name" value="CHP02231"/>
</dbReference>
<dbReference type="Pfam" id="PF13600">
    <property type="entry name" value="DUF4140"/>
    <property type="match status" value="1"/>
</dbReference>
<feature type="domain" description="DUF4139" evidence="2">
    <location>
        <begin position="191"/>
        <end position="583"/>
    </location>
</feature>
<dbReference type="eggNOG" id="ENOG502QWQ0">
    <property type="taxonomic scope" value="Eukaryota"/>
</dbReference>
<accession>W4JSK8</accession>
<dbReference type="KEGG" id="hir:HETIRDRAFT_156993"/>
<dbReference type="GeneID" id="20667682"/>
<dbReference type="NCBIfam" id="TIGR02231">
    <property type="entry name" value="mucoidy inhibitor MuiA family protein"/>
    <property type="match status" value="2"/>
</dbReference>
<dbReference type="OrthoDB" id="10068793at2759"/>
<dbReference type="EMBL" id="KI925465">
    <property type="protein sequence ID" value="ETW76095.1"/>
    <property type="molecule type" value="Genomic_DNA"/>
</dbReference>
<dbReference type="RefSeq" id="XP_009552315.1">
    <property type="nucleotide sequence ID" value="XM_009554020.1"/>
</dbReference>
<dbReference type="AlphaFoldDB" id="W4JSK8"/>
<dbReference type="PANTHER" id="PTHR31005:SF8">
    <property type="entry name" value="DUF4139 DOMAIN-CONTAINING PROTEIN"/>
    <property type="match status" value="1"/>
</dbReference>
<organism evidence="4 5">
    <name type="scientific">Heterobasidion irregulare (strain TC 32-1)</name>
    <dbReference type="NCBI Taxonomy" id="747525"/>
    <lineage>
        <taxon>Eukaryota</taxon>
        <taxon>Fungi</taxon>
        <taxon>Dikarya</taxon>
        <taxon>Basidiomycota</taxon>
        <taxon>Agaricomycotina</taxon>
        <taxon>Agaricomycetes</taxon>
        <taxon>Russulales</taxon>
        <taxon>Bondarzewiaceae</taxon>
        <taxon>Heterobasidion</taxon>
        <taxon>Heterobasidion annosum species complex</taxon>
    </lineage>
</organism>
<dbReference type="HOGENOM" id="CLU_010457_2_0_1"/>
<name>W4JSK8_HETIT</name>
<proteinExistence type="predicted"/>
<dbReference type="InParanoid" id="W4JSK8"/>
<dbReference type="InterPro" id="IPR025554">
    <property type="entry name" value="DUF4140"/>
</dbReference>
<keyword evidence="5" id="KW-1185">Reference proteome</keyword>
<dbReference type="Proteomes" id="UP000030671">
    <property type="component" value="Unassembled WGS sequence"/>
</dbReference>
<dbReference type="InterPro" id="IPR037291">
    <property type="entry name" value="DUF4139"/>
</dbReference>
<feature type="domain" description="DUF4140" evidence="3">
    <location>
        <begin position="16"/>
        <end position="111"/>
    </location>
</feature>
<evidence type="ECO:0000259" key="2">
    <source>
        <dbReference type="Pfam" id="PF13598"/>
    </source>
</evidence>
<feature type="region of interest" description="Disordered" evidence="1">
    <location>
        <begin position="252"/>
        <end position="302"/>
    </location>
</feature>
<dbReference type="PANTHER" id="PTHR31005">
    <property type="entry name" value="DUF4139 DOMAIN-CONTAINING PROTEIN"/>
    <property type="match status" value="1"/>
</dbReference>
<evidence type="ECO:0000256" key="1">
    <source>
        <dbReference type="SAM" id="MobiDB-lite"/>
    </source>
</evidence>
<evidence type="ECO:0008006" key="6">
    <source>
        <dbReference type="Google" id="ProtNLM"/>
    </source>
</evidence>
<reference evidence="4 5" key="1">
    <citation type="journal article" date="2012" name="New Phytol.">
        <title>Insight into trade-off between wood decay and parasitism from the genome of a fungal forest pathogen.</title>
        <authorList>
            <person name="Olson A."/>
            <person name="Aerts A."/>
            <person name="Asiegbu F."/>
            <person name="Belbahri L."/>
            <person name="Bouzid O."/>
            <person name="Broberg A."/>
            <person name="Canback B."/>
            <person name="Coutinho P.M."/>
            <person name="Cullen D."/>
            <person name="Dalman K."/>
            <person name="Deflorio G."/>
            <person name="van Diepen L.T."/>
            <person name="Dunand C."/>
            <person name="Duplessis S."/>
            <person name="Durling M."/>
            <person name="Gonthier P."/>
            <person name="Grimwood J."/>
            <person name="Fossdal C.G."/>
            <person name="Hansson D."/>
            <person name="Henrissat B."/>
            <person name="Hietala A."/>
            <person name="Himmelstrand K."/>
            <person name="Hoffmeister D."/>
            <person name="Hogberg N."/>
            <person name="James T.Y."/>
            <person name="Karlsson M."/>
            <person name="Kohler A."/>
            <person name="Kues U."/>
            <person name="Lee Y.H."/>
            <person name="Lin Y.C."/>
            <person name="Lind M."/>
            <person name="Lindquist E."/>
            <person name="Lombard V."/>
            <person name="Lucas S."/>
            <person name="Lunden K."/>
            <person name="Morin E."/>
            <person name="Murat C."/>
            <person name="Park J."/>
            <person name="Raffaello T."/>
            <person name="Rouze P."/>
            <person name="Salamov A."/>
            <person name="Schmutz J."/>
            <person name="Solheim H."/>
            <person name="Stahlberg J."/>
            <person name="Velez H."/>
            <person name="de Vries R.P."/>
            <person name="Wiebenga A."/>
            <person name="Woodward S."/>
            <person name="Yakovlev I."/>
            <person name="Garbelotto M."/>
            <person name="Martin F."/>
            <person name="Grigoriev I.V."/>
            <person name="Stenlid J."/>
        </authorList>
    </citation>
    <scope>NUCLEOTIDE SEQUENCE [LARGE SCALE GENOMIC DNA]</scope>
    <source>
        <strain evidence="4 5">TC 32-1</strain>
    </source>
</reference>
<sequence length="592" mass="63837">MASLKVEASEHPLASVTIFKSAKAEVVRNFQLSLGQGQIKLEIHGLPSSIDPNSVRITGLGNVQLFDIACTVGQVQPLPTGAAEAIRGLQSKRALLQEEKKIIDATMVALNSYATTMKGDSIGPKEADSFLDTYMTRARALIKVSADFDEQVLLLDREIKNLTLEQSAKQGRAEGLVTVIVMAQAATDVELKLTYVVRNATWSPTYELQAKFEGGKPASAVSLHYRARITQSTGEDWTNVALTLSTAAMDGSDQRIPDLEPIRISPPPSTSLLGPPGVPQILPSASQLPPKEPPVSRGLGSARSGAWIENSGYFGASSPFGSLRERDREVITTPPAPLPAFTEPRTIMNASPLSMSYRVEGKSSIPSDGVAHNVSIAHLQFEAEVAHIAVPRVKAVVYLQAAVKNTSDYWLLPGPVNVFLDDSFVSQTSIQDIAPGDTFDCTLGPDSSTKITYARQSKLVVASASAFSEPFKTTTFTARTIVHNRHVFALERLILRDAIPVSVEEDRVRVILRRPGILAEAKEGEDCVISQSDGGVGVDGLKVRWRKAQGDKGGKKEGMFEWVGAVGAGKEITIETEWDVKAPADVNWVETS</sequence>
<protein>
    <recommendedName>
        <fullName evidence="6">Mucoidy inhibitor A</fullName>
    </recommendedName>
</protein>
<feature type="compositionally biased region" description="Basic and acidic residues" evidence="1">
    <location>
        <begin position="252"/>
        <end position="261"/>
    </location>
</feature>
<evidence type="ECO:0000259" key="3">
    <source>
        <dbReference type="Pfam" id="PF13600"/>
    </source>
</evidence>
<gene>
    <name evidence="4" type="ORF">HETIRDRAFT_156993</name>
</gene>
<evidence type="ECO:0000313" key="5">
    <source>
        <dbReference type="Proteomes" id="UP000030671"/>
    </source>
</evidence>
<evidence type="ECO:0000313" key="4">
    <source>
        <dbReference type="EMBL" id="ETW76095.1"/>
    </source>
</evidence>